<evidence type="ECO:0000256" key="3">
    <source>
        <dbReference type="ARBA" id="ARBA00022723"/>
    </source>
</evidence>
<evidence type="ECO:0000313" key="10">
    <source>
        <dbReference type="Proteomes" id="UP001138661"/>
    </source>
</evidence>
<evidence type="ECO:0000256" key="2">
    <source>
        <dbReference type="ARBA" id="ARBA00005568"/>
    </source>
</evidence>
<dbReference type="EMBL" id="JAHXDN010000001">
    <property type="protein sequence ID" value="MBW4706594.1"/>
    <property type="molecule type" value="Genomic_DNA"/>
</dbReference>
<dbReference type="InterPro" id="IPR005000">
    <property type="entry name" value="Aldolase/citrate-lyase_domain"/>
</dbReference>
<organism evidence="9 10">
    <name type="scientific">Roseobacter insulae</name>
    <dbReference type="NCBI Taxonomy" id="2859783"/>
    <lineage>
        <taxon>Bacteria</taxon>
        <taxon>Pseudomonadati</taxon>
        <taxon>Pseudomonadota</taxon>
        <taxon>Alphaproteobacteria</taxon>
        <taxon>Rhodobacterales</taxon>
        <taxon>Roseobacteraceae</taxon>
        <taxon>Roseobacter</taxon>
    </lineage>
</organism>
<dbReference type="AlphaFoldDB" id="A0A9X1FSJ2"/>
<comment type="caution">
    <text evidence="9">The sequence shown here is derived from an EMBL/GenBank/DDBJ whole genome shotgun (WGS) entry which is preliminary data.</text>
</comment>
<evidence type="ECO:0000313" key="9">
    <source>
        <dbReference type="EMBL" id="MBW4706594.1"/>
    </source>
</evidence>
<keyword evidence="5" id="KW-0670">Pyruvate</keyword>
<accession>A0A9X1FSJ2</accession>
<comment type="similarity">
    <text evidence="2">Belongs to the HpcH/HpaI aldolase family.</text>
</comment>
<dbReference type="PANTHER" id="PTHR30502:SF4">
    <property type="entry name" value="5-KETO-4-DEOXY-D-GLUCARATE ALDOLASE"/>
    <property type="match status" value="1"/>
</dbReference>
<comment type="cofactor">
    <cofactor evidence="1">
        <name>a divalent metal cation</name>
        <dbReference type="ChEBI" id="CHEBI:60240"/>
    </cofactor>
</comment>
<comment type="catalytic activity">
    <reaction evidence="6">
        <text>D-glyceraldehyde + pyruvate = 2-dehydro-3-deoxy-L-galactonate</text>
        <dbReference type="Rhea" id="RHEA:80055"/>
        <dbReference type="ChEBI" id="CHEBI:15361"/>
        <dbReference type="ChEBI" id="CHEBI:17378"/>
        <dbReference type="ChEBI" id="CHEBI:75545"/>
    </reaction>
</comment>
<dbReference type="GO" id="GO:0016832">
    <property type="term" value="F:aldehyde-lyase activity"/>
    <property type="evidence" value="ECO:0007669"/>
    <property type="project" value="UniProtKB-ARBA"/>
</dbReference>
<evidence type="ECO:0000256" key="6">
    <source>
        <dbReference type="ARBA" id="ARBA00045074"/>
    </source>
</evidence>
<proteinExistence type="inferred from homology"/>
<protein>
    <recommendedName>
        <fullName evidence="7">Hydroxypyruvate/pyruvate aldolase</fullName>
    </recommendedName>
</protein>
<evidence type="ECO:0000256" key="1">
    <source>
        <dbReference type="ARBA" id="ARBA00001968"/>
    </source>
</evidence>
<dbReference type="GO" id="GO:0005737">
    <property type="term" value="C:cytoplasm"/>
    <property type="evidence" value="ECO:0007669"/>
    <property type="project" value="UniProtKB-ARBA"/>
</dbReference>
<dbReference type="FunFam" id="3.20.20.60:FF:000004">
    <property type="entry name" value="5-keto-4-deoxy-D-glucarate aldolase"/>
    <property type="match status" value="1"/>
</dbReference>
<dbReference type="Pfam" id="PF03328">
    <property type="entry name" value="HpcH_HpaI"/>
    <property type="match status" value="1"/>
</dbReference>
<dbReference type="Proteomes" id="UP001138661">
    <property type="component" value="Unassembled WGS sequence"/>
</dbReference>
<evidence type="ECO:0000256" key="7">
    <source>
        <dbReference type="ARBA" id="ARBA00068169"/>
    </source>
</evidence>
<dbReference type="RefSeq" id="WP_219498355.1">
    <property type="nucleotide sequence ID" value="NZ_JAHXDN010000001.1"/>
</dbReference>
<keyword evidence="10" id="KW-1185">Reference proteome</keyword>
<dbReference type="InterPro" id="IPR050251">
    <property type="entry name" value="HpcH-HpaI_aldolase"/>
</dbReference>
<reference evidence="9" key="1">
    <citation type="submission" date="2021-07" db="EMBL/GenBank/DDBJ databases">
        <title>Roseobacter insulae sp. nov., isolated from a tidal flat.</title>
        <authorList>
            <person name="Park S."/>
            <person name="Yoon J.-H."/>
        </authorList>
    </citation>
    <scope>NUCLEOTIDE SEQUENCE</scope>
    <source>
        <strain evidence="9">YSTF-M11</strain>
    </source>
</reference>
<sequence length="258" mass="27923">MPAPINSFKKALADGKTLFGCWMGLSDRYPAEVMGNAGFDWLVIDAEHSPNDLRTIRDQLMILDHSDSHPVVRVPIGETWIIKQVLDAGAQTILVPMVESADQARQLVRAVRYPPTGDRGVGYSLARASQFGTTENYGPTADAQICLLVQVENRKGLAALDEILEIEGIDGVFVGPADLAADLGHLEDMFHPDVQKTIMDTLAKISAAGKPAGILTTNETMINDSLKAGARFVAVALDIDMLLQTARKTAAKWKNNTV</sequence>
<dbReference type="GO" id="GO:0046872">
    <property type="term" value="F:metal ion binding"/>
    <property type="evidence" value="ECO:0007669"/>
    <property type="project" value="UniProtKB-KW"/>
</dbReference>
<keyword evidence="4 9" id="KW-0456">Lyase</keyword>
<evidence type="ECO:0000259" key="8">
    <source>
        <dbReference type="Pfam" id="PF03328"/>
    </source>
</evidence>
<gene>
    <name evidence="9" type="ORF">KX928_02230</name>
</gene>
<evidence type="ECO:0000256" key="4">
    <source>
        <dbReference type="ARBA" id="ARBA00023239"/>
    </source>
</evidence>
<dbReference type="PANTHER" id="PTHR30502">
    <property type="entry name" value="2-KETO-3-DEOXY-L-RHAMNONATE ALDOLASE"/>
    <property type="match status" value="1"/>
</dbReference>
<keyword evidence="3" id="KW-0479">Metal-binding</keyword>
<feature type="domain" description="HpcH/HpaI aldolase/citrate lyase" evidence="8">
    <location>
        <begin position="19"/>
        <end position="242"/>
    </location>
</feature>
<name>A0A9X1FSJ2_9RHOB</name>
<evidence type="ECO:0000256" key="5">
    <source>
        <dbReference type="ARBA" id="ARBA00023317"/>
    </source>
</evidence>